<dbReference type="RefSeq" id="WP_296938307.1">
    <property type="nucleotide sequence ID" value="NZ_LT599032.1"/>
</dbReference>
<organism evidence="2">
    <name type="scientific">uncultured Dysgonomonas sp</name>
    <dbReference type="NCBI Taxonomy" id="206096"/>
    <lineage>
        <taxon>Bacteria</taxon>
        <taxon>Pseudomonadati</taxon>
        <taxon>Bacteroidota</taxon>
        <taxon>Bacteroidia</taxon>
        <taxon>Bacteroidales</taxon>
        <taxon>Dysgonomonadaceae</taxon>
        <taxon>Dysgonomonas</taxon>
        <taxon>environmental samples</taxon>
    </lineage>
</organism>
<feature type="transmembrane region" description="Helical" evidence="1">
    <location>
        <begin position="127"/>
        <end position="146"/>
    </location>
</feature>
<keyword evidence="1" id="KW-0472">Membrane</keyword>
<name>A0A212IWT6_9BACT</name>
<proteinExistence type="predicted"/>
<sequence length="195" mass="23397">MYYKRVLYDAEIERYNSLTDKNQKSIYVLLKYWKDRPRRWEKIWNELYAVYQDDSGWEYLVANHLYENGLDWIGEYEKDEETGDEYIKDPAKTWVTSELGKKHIKDDFFNLGYKPTPKEIRANRLEMISIGLAGLAIIVSMLVYLFPKDRESDIEYDQRLEYLEKEIKSISKKADMLKIQMDSLIDKQSPSINYE</sequence>
<dbReference type="EMBL" id="FLUM01000001">
    <property type="protein sequence ID" value="SBV91691.1"/>
    <property type="molecule type" value="Genomic_DNA"/>
</dbReference>
<dbReference type="AlphaFoldDB" id="A0A212IWT6"/>
<accession>A0A212IWT6</accession>
<evidence type="ECO:0000313" key="2">
    <source>
        <dbReference type="EMBL" id="SBV91691.1"/>
    </source>
</evidence>
<keyword evidence="1" id="KW-0812">Transmembrane</keyword>
<evidence type="ECO:0000256" key="1">
    <source>
        <dbReference type="SAM" id="Phobius"/>
    </source>
</evidence>
<gene>
    <name evidence="2" type="ORF">KL86DYS1_10405</name>
</gene>
<protein>
    <submittedName>
        <fullName evidence="2">Uncharacterized protein</fullName>
    </submittedName>
</protein>
<keyword evidence="1" id="KW-1133">Transmembrane helix</keyword>
<reference evidence="2" key="1">
    <citation type="submission" date="2016-04" db="EMBL/GenBank/DDBJ databases">
        <authorList>
            <person name="Evans L.H."/>
            <person name="Alamgir A."/>
            <person name="Owens N."/>
            <person name="Weber N.D."/>
            <person name="Virtaneva K."/>
            <person name="Barbian K."/>
            <person name="Babar A."/>
            <person name="Rosenke K."/>
        </authorList>
    </citation>
    <scope>NUCLEOTIDE SEQUENCE</scope>
    <source>
        <strain evidence="2">86-1</strain>
    </source>
</reference>